<organism evidence="2 3">
    <name type="scientific">Lacibacterium aquatile</name>
    <dbReference type="NCBI Taxonomy" id="1168082"/>
    <lineage>
        <taxon>Bacteria</taxon>
        <taxon>Pseudomonadati</taxon>
        <taxon>Pseudomonadota</taxon>
        <taxon>Alphaproteobacteria</taxon>
        <taxon>Rhodospirillales</taxon>
        <taxon>Rhodospirillaceae</taxon>
    </lineage>
</organism>
<reference evidence="3" key="1">
    <citation type="journal article" date="2019" name="Int. J. Syst. Evol. Microbiol.">
        <title>The Global Catalogue of Microorganisms (GCM) 10K type strain sequencing project: providing services to taxonomists for standard genome sequencing and annotation.</title>
        <authorList>
            <consortium name="The Broad Institute Genomics Platform"/>
            <consortium name="The Broad Institute Genome Sequencing Center for Infectious Disease"/>
            <person name="Wu L."/>
            <person name="Ma J."/>
        </authorList>
    </citation>
    <scope>NUCLEOTIDE SEQUENCE [LARGE SCALE GENOMIC DNA]</scope>
    <source>
        <strain evidence="3">CGMCC 1.19062</strain>
    </source>
</reference>
<dbReference type="RefSeq" id="WP_379875194.1">
    <property type="nucleotide sequence ID" value="NZ_JBHUIP010000003.1"/>
</dbReference>
<comment type="caution">
    <text evidence="2">The sequence shown here is derived from an EMBL/GenBank/DDBJ whole genome shotgun (WGS) entry which is preliminary data.</text>
</comment>
<evidence type="ECO:0000256" key="1">
    <source>
        <dbReference type="SAM" id="Phobius"/>
    </source>
</evidence>
<keyword evidence="1" id="KW-0812">Transmembrane</keyword>
<keyword evidence="1" id="KW-0472">Membrane</keyword>
<accession>A0ABW5DP32</accession>
<feature type="transmembrane region" description="Helical" evidence="1">
    <location>
        <begin position="43"/>
        <end position="63"/>
    </location>
</feature>
<keyword evidence="3" id="KW-1185">Reference proteome</keyword>
<evidence type="ECO:0000313" key="2">
    <source>
        <dbReference type="EMBL" id="MFD2262271.1"/>
    </source>
</evidence>
<dbReference type="EMBL" id="JBHUIP010000003">
    <property type="protein sequence ID" value="MFD2262271.1"/>
    <property type="molecule type" value="Genomic_DNA"/>
</dbReference>
<proteinExistence type="predicted"/>
<dbReference type="Proteomes" id="UP001597295">
    <property type="component" value="Unassembled WGS sequence"/>
</dbReference>
<gene>
    <name evidence="2" type="ORF">ACFSM5_05180</name>
</gene>
<protein>
    <submittedName>
        <fullName evidence="2">Uncharacterized protein</fullName>
    </submittedName>
</protein>
<sequence length="66" mass="7341">MPHEPTELFTYGYFSDLPPDERAQSVREDTQTMTDNQTLLRTYGAPLALFILFTAILFTVATVGGA</sequence>
<name>A0ABW5DP32_9PROT</name>
<keyword evidence="1" id="KW-1133">Transmembrane helix</keyword>
<evidence type="ECO:0000313" key="3">
    <source>
        <dbReference type="Proteomes" id="UP001597295"/>
    </source>
</evidence>